<organism evidence="2 3">
    <name type="scientific">Saguinus oedipus</name>
    <name type="common">Cotton-top tamarin</name>
    <name type="synonym">Oedipomidas oedipus</name>
    <dbReference type="NCBI Taxonomy" id="9490"/>
    <lineage>
        <taxon>Eukaryota</taxon>
        <taxon>Metazoa</taxon>
        <taxon>Chordata</taxon>
        <taxon>Craniata</taxon>
        <taxon>Vertebrata</taxon>
        <taxon>Euteleostomi</taxon>
        <taxon>Mammalia</taxon>
        <taxon>Eutheria</taxon>
        <taxon>Euarchontoglires</taxon>
        <taxon>Primates</taxon>
        <taxon>Haplorrhini</taxon>
        <taxon>Platyrrhini</taxon>
        <taxon>Cebidae</taxon>
        <taxon>Callitrichinae</taxon>
        <taxon>Saguinus</taxon>
    </lineage>
</organism>
<dbReference type="Proteomes" id="UP001266305">
    <property type="component" value="Unassembled WGS sequence"/>
</dbReference>
<proteinExistence type="predicted"/>
<dbReference type="EMBL" id="JASSZA010000018">
    <property type="protein sequence ID" value="KAK2089850.1"/>
    <property type="molecule type" value="Genomic_DNA"/>
</dbReference>
<comment type="caution">
    <text evidence="2">The sequence shown here is derived from an EMBL/GenBank/DDBJ whole genome shotgun (WGS) entry which is preliminary data.</text>
</comment>
<feature type="compositionally biased region" description="Basic and acidic residues" evidence="1">
    <location>
        <begin position="51"/>
        <end position="62"/>
    </location>
</feature>
<feature type="non-terminal residue" evidence="2">
    <location>
        <position position="1"/>
    </location>
</feature>
<name>A0ABQ9TZ92_SAGOE</name>
<evidence type="ECO:0000256" key="1">
    <source>
        <dbReference type="SAM" id="MobiDB-lite"/>
    </source>
</evidence>
<protein>
    <submittedName>
        <fullName evidence="2">Uncharacterized protein</fullName>
    </submittedName>
</protein>
<keyword evidence="3" id="KW-1185">Reference proteome</keyword>
<accession>A0ABQ9TZ92</accession>
<feature type="region of interest" description="Disordered" evidence="1">
    <location>
        <begin position="1"/>
        <end position="62"/>
    </location>
</feature>
<evidence type="ECO:0000313" key="3">
    <source>
        <dbReference type="Proteomes" id="UP001266305"/>
    </source>
</evidence>
<reference evidence="2 3" key="1">
    <citation type="submission" date="2023-05" db="EMBL/GenBank/DDBJ databases">
        <title>B98-5 Cell Line De Novo Hybrid Assembly: An Optical Mapping Approach.</title>
        <authorList>
            <person name="Kananen K."/>
            <person name="Auerbach J.A."/>
            <person name="Kautto E."/>
            <person name="Blachly J.S."/>
        </authorList>
    </citation>
    <scope>NUCLEOTIDE SEQUENCE [LARGE SCALE GENOMIC DNA]</scope>
    <source>
        <strain evidence="2">B95-8</strain>
        <tissue evidence="2">Cell line</tissue>
    </source>
</reference>
<evidence type="ECO:0000313" key="2">
    <source>
        <dbReference type="EMBL" id="KAK2089850.1"/>
    </source>
</evidence>
<gene>
    <name evidence="2" type="ORF">P7K49_032516</name>
</gene>
<sequence>SETDVEGEPACPEHQLVPHTAPHQLSVDPGGCLGTSASRKEEGSRLALGKSQEHERGMRWPS</sequence>